<protein>
    <submittedName>
        <fullName evidence="2">Uncharacterized protein</fullName>
    </submittedName>
</protein>
<proteinExistence type="predicted"/>
<dbReference type="Proteomes" id="UP001412067">
    <property type="component" value="Unassembled WGS sequence"/>
</dbReference>
<evidence type="ECO:0000256" key="1">
    <source>
        <dbReference type="SAM" id="MobiDB-lite"/>
    </source>
</evidence>
<sequence>MELALGKKRPGLEGKNNGRPQGTTRMCGVLASDLLLLVEEFHGANPFCDEQHGGRRSWWRSVVLRLEGDDRHDRARESHSSSPDRFRELLSNPIVQAPRPLTMEDPCINSWNHELVTSTFCRPDHSRYSSFVPKALFGAVFCAYCDGYWVFNIGAKFRTTTPKVALYGFSGNGLTFGACAIGVSDSGVNEILVLATRDEKACAHA</sequence>
<evidence type="ECO:0000313" key="3">
    <source>
        <dbReference type="Proteomes" id="UP001412067"/>
    </source>
</evidence>
<accession>A0ABR2MKE5</accession>
<reference evidence="2 3" key="1">
    <citation type="journal article" date="2022" name="Nat. Plants">
        <title>Genomes of leafy and leafless Platanthera orchids illuminate the evolution of mycoheterotrophy.</title>
        <authorList>
            <person name="Li M.H."/>
            <person name="Liu K.W."/>
            <person name="Li Z."/>
            <person name="Lu H.C."/>
            <person name="Ye Q.L."/>
            <person name="Zhang D."/>
            <person name="Wang J.Y."/>
            <person name="Li Y.F."/>
            <person name="Zhong Z.M."/>
            <person name="Liu X."/>
            <person name="Yu X."/>
            <person name="Liu D.K."/>
            <person name="Tu X.D."/>
            <person name="Liu B."/>
            <person name="Hao Y."/>
            <person name="Liao X.Y."/>
            <person name="Jiang Y.T."/>
            <person name="Sun W.H."/>
            <person name="Chen J."/>
            <person name="Chen Y.Q."/>
            <person name="Ai Y."/>
            <person name="Zhai J.W."/>
            <person name="Wu S.S."/>
            <person name="Zhou Z."/>
            <person name="Hsiao Y.Y."/>
            <person name="Wu W.L."/>
            <person name="Chen Y.Y."/>
            <person name="Lin Y.F."/>
            <person name="Hsu J.L."/>
            <person name="Li C.Y."/>
            <person name="Wang Z.W."/>
            <person name="Zhao X."/>
            <person name="Zhong W.Y."/>
            <person name="Ma X.K."/>
            <person name="Ma L."/>
            <person name="Huang J."/>
            <person name="Chen G.Z."/>
            <person name="Huang M.Z."/>
            <person name="Huang L."/>
            <person name="Peng D.H."/>
            <person name="Luo Y.B."/>
            <person name="Zou S.Q."/>
            <person name="Chen S.P."/>
            <person name="Lan S."/>
            <person name="Tsai W.C."/>
            <person name="Van de Peer Y."/>
            <person name="Liu Z.J."/>
        </authorList>
    </citation>
    <scope>NUCLEOTIDE SEQUENCE [LARGE SCALE GENOMIC DNA]</scope>
    <source>
        <strain evidence="2">Lor288</strain>
    </source>
</reference>
<name>A0ABR2MKE5_9ASPA</name>
<dbReference type="EMBL" id="JBBWWR010000007">
    <property type="protein sequence ID" value="KAK8964176.1"/>
    <property type="molecule type" value="Genomic_DNA"/>
</dbReference>
<gene>
    <name evidence="2" type="ORF">KSP40_PGU017879</name>
</gene>
<keyword evidence="3" id="KW-1185">Reference proteome</keyword>
<evidence type="ECO:0000313" key="2">
    <source>
        <dbReference type="EMBL" id="KAK8964176.1"/>
    </source>
</evidence>
<feature type="region of interest" description="Disordered" evidence="1">
    <location>
        <begin position="1"/>
        <end position="24"/>
    </location>
</feature>
<comment type="caution">
    <text evidence="2">The sequence shown here is derived from an EMBL/GenBank/DDBJ whole genome shotgun (WGS) entry which is preliminary data.</text>
</comment>
<organism evidence="2 3">
    <name type="scientific">Platanthera guangdongensis</name>
    <dbReference type="NCBI Taxonomy" id="2320717"/>
    <lineage>
        <taxon>Eukaryota</taxon>
        <taxon>Viridiplantae</taxon>
        <taxon>Streptophyta</taxon>
        <taxon>Embryophyta</taxon>
        <taxon>Tracheophyta</taxon>
        <taxon>Spermatophyta</taxon>
        <taxon>Magnoliopsida</taxon>
        <taxon>Liliopsida</taxon>
        <taxon>Asparagales</taxon>
        <taxon>Orchidaceae</taxon>
        <taxon>Orchidoideae</taxon>
        <taxon>Orchideae</taxon>
        <taxon>Orchidinae</taxon>
        <taxon>Platanthera</taxon>
    </lineage>
</organism>